<evidence type="ECO:0000256" key="4">
    <source>
        <dbReference type="ARBA" id="ARBA00022603"/>
    </source>
</evidence>
<keyword evidence="13" id="KW-1185">Reference proteome</keyword>
<evidence type="ECO:0000256" key="7">
    <source>
        <dbReference type="ARBA" id="ARBA00023242"/>
    </source>
</evidence>
<feature type="compositionally biased region" description="Basic and acidic residues" evidence="8">
    <location>
        <begin position="867"/>
        <end position="880"/>
    </location>
</feature>
<sequence length="886" mass="95969">MATMSPARASSAESSFGGAADTFSNVASLSSTPPTTVADSMSLASDASKPEHVVASDPIEETVSETLHQTLQESIRQQQQQPPPPPPTPTQAAPELMQMNNVELVVEAIEVTTAVSAPAEAAEAAETPATPNATSPADAPSSTGRPRRSRASLPVYNLAQLTGTAIHGKRRSKGDVVSERRRRRTIAGDTWADNNEDGGASPDGVAKSAGGTAGDRINALDSQRSMRGASTPNSKVSKKRALSPEPRRISTRSTGTPVENLANKLTTLGKRGRKSVDKGLSRVALEIKRLQDTNEFAGIDTKPVLYTTWAKGKLVTHTDPEPATKKRKVPESPKKAAPTKAETPVEEAPPMKQRRIKKWLEHGLYSGQEAPMDIYKSLTPTERKSLADMPELMPSGKPNGTLPQPIFNGLRLLIRGRDFKLPYDICNPLPPGQPKPDEWRKMTRNRFVGNASAIWKKNPHFNDYQSKCVCTPEDGCAESCQNRIMLYECDQTNCNVGPAHCQNRAFARLQERTKAGGKYRVGVEVIKTEDRGYGIRSNRCFEPNQIIMEYTGEIITEEECDRRMNEKYKENQCYYLMSFDQNMIIDATTGSIARFVNHSCTPNCRMIKWIVSGQPRMALFAGDRAIMTGEELTYDYNFDPFSAKNVQKCLCGSANCRGVLGPKSKEVKPPKAPKEDLKKSIKAGVKAGKRKLKELIRDKGDDEDGTAAKRRKIKKATGAAAGKGLTRALSTASLKAAKNAAKVVKRSVSTISVNAKATLGSKSPKLPASGRKLASIKRKSTVVKTYSKKISMTPKKAATSPPKQLSSRKSSLTIVAASTARPGKGSSPSVKSTPSTKEAKDAPTSRGRGRPRKHAIASPASGPTPRKALDIARPSHDIRIVESPTA</sequence>
<dbReference type="GO" id="GO:0005694">
    <property type="term" value="C:chromosome"/>
    <property type="evidence" value="ECO:0007669"/>
    <property type="project" value="UniProtKB-SubCell"/>
</dbReference>
<keyword evidence="7" id="KW-0539">Nucleus</keyword>
<feature type="compositionally biased region" description="Polar residues" evidence="8">
    <location>
        <begin position="801"/>
        <end position="813"/>
    </location>
</feature>
<dbReference type="Proteomes" id="UP000193689">
    <property type="component" value="Unassembled WGS sequence"/>
</dbReference>
<feature type="domain" description="SET" evidence="9">
    <location>
        <begin position="521"/>
        <end position="637"/>
    </location>
</feature>
<organism evidence="12 13">
    <name type="scientific">Pseudomassariella vexata</name>
    <dbReference type="NCBI Taxonomy" id="1141098"/>
    <lineage>
        <taxon>Eukaryota</taxon>
        <taxon>Fungi</taxon>
        <taxon>Dikarya</taxon>
        <taxon>Ascomycota</taxon>
        <taxon>Pezizomycotina</taxon>
        <taxon>Sordariomycetes</taxon>
        <taxon>Xylariomycetidae</taxon>
        <taxon>Amphisphaeriales</taxon>
        <taxon>Pseudomassariaceae</taxon>
        <taxon>Pseudomassariella</taxon>
    </lineage>
</organism>
<feature type="domain" description="Post-SET" evidence="10">
    <location>
        <begin position="645"/>
        <end position="661"/>
    </location>
</feature>
<dbReference type="PROSITE" id="PS50868">
    <property type="entry name" value="POST_SET"/>
    <property type="match status" value="1"/>
</dbReference>
<feature type="region of interest" description="Disordered" evidence="8">
    <location>
        <begin position="1"/>
        <end position="99"/>
    </location>
</feature>
<dbReference type="GO" id="GO:0005634">
    <property type="term" value="C:nucleus"/>
    <property type="evidence" value="ECO:0007669"/>
    <property type="project" value="UniProtKB-SubCell"/>
</dbReference>
<comment type="caution">
    <text evidence="12">The sequence shown here is derived from an EMBL/GenBank/DDBJ whole genome shotgun (WGS) entry which is preliminary data.</text>
</comment>
<dbReference type="PANTHER" id="PTHR22884">
    <property type="entry name" value="SET DOMAIN PROTEINS"/>
    <property type="match status" value="1"/>
</dbReference>
<dbReference type="STRING" id="1141098.A0A1Y2E851"/>
<feature type="domain" description="AWS" evidence="11">
    <location>
        <begin position="463"/>
        <end position="510"/>
    </location>
</feature>
<feature type="region of interest" description="Disordered" evidence="8">
    <location>
        <begin position="760"/>
        <end position="886"/>
    </location>
</feature>
<dbReference type="EMBL" id="MCFJ01000004">
    <property type="protein sequence ID" value="ORY67456.1"/>
    <property type="molecule type" value="Genomic_DNA"/>
</dbReference>
<dbReference type="RefSeq" id="XP_040718080.1">
    <property type="nucleotide sequence ID" value="XM_040861889.1"/>
</dbReference>
<dbReference type="InParanoid" id="A0A1Y2E851"/>
<dbReference type="InterPro" id="IPR001214">
    <property type="entry name" value="SET_dom"/>
</dbReference>
<evidence type="ECO:0000256" key="5">
    <source>
        <dbReference type="ARBA" id="ARBA00022679"/>
    </source>
</evidence>
<dbReference type="GO" id="GO:0042054">
    <property type="term" value="F:histone methyltransferase activity"/>
    <property type="evidence" value="ECO:0007669"/>
    <property type="project" value="InterPro"/>
</dbReference>
<dbReference type="SMART" id="SM00317">
    <property type="entry name" value="SET"/>
    <property type="match status" value="1"/>
</dbReference>
<dbReference type="Gene3D" id="2.170.270.10">
    <property type="entry name" value="SET domain"/>
    <property type="match status" value="1"/>
</dbReference>
<dbReference type="GO" id="GO:0032259">
    <property type="term" value="P:methylation"/>
    <property type="evidence" value="ECO:0007669"/>
    <property type="project" value="UniProtKB-KW"/>
</dbReference>
<feature type="region of interest" description="Disordered" evidence="8">
    <location>
        <begin position="317"/>
        <end position="351"/>
    </location>
</feature>
<evidence type="ECO:0000259" key="11">
    <source>
        <dbReference type="PROSITE" id="PS51215"/>
    </source>
</evidence>
<evidence type="ECO:0000256" key="1">
    <source>
        <dbReference type="ARBA" id="ARBA00004123"/>
    </source>
</evidence>
<accession>A0A1Y2E851</accession>
<gene>
    <name evidence="12" type="ORF">BCR38DRAFT_456225</name>
</gene>
<comment type="subcellular location">
    <subcellularLocation>
        <location evidence="2">Chromosome</location>
    </subcellularLocation>
    <subcellularLocation>
        <location evidence="1">Nucleus</location>
    </subcellularLocation>
</comment>
<keyword evidence="3" id="KW-0158">Chromosome</keyword>
<dbReference type="InterPro" id="IPR003616">
    <property type="entry name" value="Post-SET_dom"/>
</dbReference>
<feature type="compositionally biased region" description="Low complexity" evidence="8">
    <location>
        <begin position="822"/>
        <end position="836"/>
    </location>
</feature>
<evidence type="ECO:0000313" key="13">
    <source>
        <dbReference type="Proteomes" id="UP000193689"/>
    </source>
</evidence>
<evidence type="ECO:0000259" key="9">
    <source>
        <dbReference type="PROSITE" id="PS50280"/>
    </source>
</evidence>
<dbReference type="SUPFAM" id="SSF82199">
    <property type="entry name" value="SET domain"/>
    <property type="match status" value="1"/>
</dbReference>
<evidence type="ECO:0000256" key="2">
    <source>
        <dbReference type="ARBA" id="ARBA00004286"/>
    </source>
</evidence>
<dbReference type="SMART" id="SM00508">
    <property type="entry name" value="PostSET"/>
    <property type="match status" value="1"/>
</dbReference>
<feature type="compositionally biased region" description="Basic and acidic residues" evidence="8">
    <location>
        <begin position="317"/>
        <end position="334"/>
    </location>
</feature>
<evidence type="ECO:0000256" key="8">
    <source>
        <dbReference type="SAM" id="MobiDB-lite"/>
    </source>
</evidence>
<reference evidence="12 13" key="1">
    <citation type="submission" date="2016-07" db="EMBL/GenBank/DDBJ databases">
        <title>Pervasive Adenine N6-methylation of Active Genes in Fungi.</title>
        <authorList>
            <consortium name="DOE Joint Genome Institute"/>
            <person name="Mondo S.J."/>
            <person name="Dannebaum R.O."/>
            <person name="Kuo R.C."/>
            <person name="Labutti K."/>
            <person name="Haridas S."/>
            <person name="Kuo A."/>
            <person name="Salamov A."/>
            <person name="Ahrendt S.R."/>
            <person name="Lipzen A."/>
            <person name="Sullivan W."/>
            <person name="Andreopoulos W.B."/>
            <person name="Clum A."/>
            <person name="Lindquist E."/>
            <person name="Daum C."/>
            <person name="Ramamoorthy G.K."/>
            <person name="Gryganskyi A."/>
            <person name="Culley D."/>
            <person name="Magnuson J.K."/>
            <person name="James T.Y."/>
            <person name="O'Malley M.A."/>
            <person name="Stajich J.E."/>
            <person name="Spatafora J.W."/>
            <person name="Visel A."/>
            <person name="Grigoriev I.V."/>
        </authorList>
    </citation>
    <scope>NUCLEOTIDE SEQUENCE [LARGE SCALE GENOMIC DNA]</scope>
    <source>
        <strain evidence="12 13">CBS 129021</strain>
    </source>
</reference>
<dbReference type="InterPro" id="IPR046341">
    <property type="entry name" value="SET_dom_sf"/>
</dbReference>
<feature type="compositionally biased region" description="Polar residues" evidence="8">
    <location>
        <begin position="220"/>
        <end position="235"/>
    </location>
</feature>
<dbReference type="PROSITE" id="PS51215">
    <property type="entry name" value="AWS"/>
    <property type="match status" value="1"/>
</dbReference>
<dbReference type="InterPro" id="IPR006560">
    <property type="entry name" value="AWS_dom"/>
</dbReference>
<evidence type="ECO:0000256" key="3">
    <source>
        <dbReference type="ARBA" id="ARBA00022454"/>
    </source>
</evidence>
<proteinExistence type="predicted"/>
<dbReference type="OrthoDB" id="422362at2759"/>
<keyword evidence="4" id="KW-0489">Methyltransferase</keyword>
<dbReference type="InterPro" id="IPR050777">
    <property type="entry name" value="SET2_Histone-Lys_MeTrsfase"/>
</dbReference>
<dbReference type="AlphaFoldDB" id="A0A1Y2E851"/>
<dbReference type="GeneID" id="63778101"/>
<evidence type="ECO:0008006" key="14">
    <source>
        <dbReference type="Google" id="ProtNLM"/>
    </source>
</evidence>
<feature type="compositionally biased region" description="Polar residues" evidence="8">
    <location>
        <begin position="22"/>
        <end position="45"/>
    </location>
</feature>
<evidence type="ECO:0000256" key="6">
    <source>
        <dbReference type="ARBA" id="ARBA00022691"/>
    </source>
</evidence>
<dbReference type="PROSITE" id="PS50280">
    <property type="entry name" value="SET"/>
    <property type="match status" value="1"/>
</dbReference>
<keyword evidence="5" id="KW-0808">Transferase</keyword>
<name>A0A1Y2E851_9PEZI</name>
<dbReference type="Pfam" id="PF00856">
    <property type="entry name" value="SET"/>
    <property type="match status" value="1"/>
</dbReference>
<feature type="compositionally biased region" description="Low complexity" evidence="8">
    <location>
        <begin position="117"/>
        <end position="143"/>
    </location>
</feature>
<evidence type="ECO:0000259" key="10">
    <source>
        <dbReference type="PROSITE" id="PS50868"/>
    </source>
</evidence>
<evidence type="ECO:0000313" key="12">
    <source>
        <dbReference type="EMBL" id="ORY67456.1"/>
    </source>
</evidence>
<feature type="compositionally biased region" description="Low complexity" evidence="8">
    <location>
        <begin position="7"/>
        <end position="20"/>
    </location>
</feature>
<feature type="region of interest" description="Disordered" evidence="8">
    <location>
        <begin position="117"/>
        <end position="257"/>
    </location>
</feature>
<feature type="compositionally biased region" description="Polar residues" evidence="8">
    <location>
        <begin position="64"/>
        <end position="76"/>
    </location>
</feature>
<protein>
    <recommendedName>
        <fullName evidence="14">SET domain-containing protein</fullName>
    </recommendedName>
</protein>
<keyword evidence="6" id="KW-0949">S-adenosyl-L-methionine</keyword>
<dbReference type="FunFam" id="2.170.270.10:FF:000037">
    <property type="entry name" value="Histone-lysine N-methyltransferase"/>
    <property type="match status" value="1"/>
</dbReference>
<dbReference type="Pfam" id="PF17907">
    <property type="entry name" value="AWS"/>
    <property type="match status" value="1"/>
</dbReference>